<organism evidence="3 4">
    <name type="scientific">Dysgonomonas capnocytophagoides</name>
    <dbReference type="NCBI Taxonomy" id="45254"/>
    <lineage>
        <taxon>Bacteria</taxon>
        <taxon>Pseudomonadati</taxon>
        <taxon>Bacteroidota</taxon>
        <taxon>Bacteroidia</taxon>
        <taxon>Bacteroidales</taxon>
        <taxon>Dysgonomonadaceae</taxon>
        <taxon>Dysgonomonas</taxon>
    </lineage>
</organism>
<feature type="signal peptide" evidence="1">
    <location>
        <begin position="1"/>
        <end position="20"/>
    </location>
</feature>
<dbReference type="PROSITE" id="PS50106">
    <property type="entry name" value="PDZ"/>
    <property type="match status" value="1"/>
</dbReference>
<dbReference type="SUPFAM" id="SSF52096">
    <property type="entry name" value="ClpP/crotonase"/>
    <property type="match status" value="1"/>
</dbReference>
<dbReference type="Gene3D" id="3.30.750.170">
    <property type="match status" value="1"/>
</dbReference>
<name>A0A4Y8KWT8_9BACT</name>
<dbReference type="AlphaFoldDB" id="A0A4Y8KWT8"/>
<dbReference type="PANTHER" id="PTHR32060:SF30">
    <property type="entry name" value="CARBOXY-TERMINAL PROCESSING PROTEASE CTPA"/>
    <property type="match status" value="1"/>
</dbReference>
<dbReference type="InterPro" id="IPR001478">
    <property type="entry name" value="PDZ"/>
</dbReference>
<dbReference type="PANTHER" id="PTHR32060">
    <property type="entry name" value="TAIL-SPECIFIC PROTEASE"/>
    <property type="match status" value="1"/>
</dbReference>
<dbReference type="Proteomes" id="UP000297861">
    <property type="component" value="Unassembled WGS sequence"/>
</dbReference>
<feature type="chain" id="PRO_5021428680" description="PDZ domain-containing protein" evidence="1">
    <location>
        <begin position="21"/>
        <end position="508"/>
    </location>
</feature>
<dbReference type="Pfam" id="PF17820">
    <property type="entry name" value="PDZ_6"/>
    <property type="match status" value="1"/>
</dbReference>
<dbReference type="InterPro" id="IPR036034">
    <property type="entry name" value="PDZ_sf"/>
</dbReference>
<evidence type="ECO:0000259" key="2">
    <source>
        <dbReference type="PROSITE" id="PS50106"/>
    </source>
</evidence>
<evidence type="ECO:0000313" key="4">
    <source>
        <dbReference type="Proteomes" id="UP000297861"/>
    </source>
</evidence>
<dbReference type="SUPFAM" id="SSF50156">
    <property type="entry name" value="PDZ domain-like"/>
    <property type="match status" value="1"/>
</dbReference>
<dbReference type="STRING" id="1121485.GCA_000426485_00730"/>
<dbReference type="InterPro" id="IPR041613">
    <property type="entry name" value="Pept_S41_N"/>
</dbReference>
<dbReference type="GO" id="GO:0008236">
    <property type="term" value="F:serine-type peptidase activity"/>
    <property type="evidence" value="ECO:0007669"/>
    <property type="project" value="InterPro"/>
</dbReference>
<evidence type="ECO:0000313" key="3">
    <source>
        <dbReference type="EMBL" id="TFD93111.1"/>
    </source>
</evidence>
<dbReference type="RefSeq" id="WP_026627975.1">
    <property type="nucleotide sequence ID" value="NZ_JAWZLG010000015.1"/>
</dbReference>
<dbReference type="Pfam" id="PF18294">
    <property type="entry name" value="Pept_S41_N"/>
    <property type="match status" value="1"/>
</dbReference>
<accession>A0A4Y8KWT8</accession>
<dbReference type="EMBL" id="SOML01000014">
    <property type="protein sequence ID" value="TFD93111.1"/>
    <property type="molecule type" value="Genomic_DNA"/>
</dbReference>
<dbReference type="InterPro" id="IPR029045">
    <property type="entry name" value="ClpP/crotonase-like_dom_sf"/>
</dbReference>
<evidence type="ECO:0000256" key="1">
    <source>
        <dbReference type="SAM" id="SignalP"/>
    </source>
</evidence>
<proteinExistence type="predicted"/>
<dbReference type="GO" id="GO:0004175">
    <property type="term" value="F:endopeptidase activity"/>
    <property type="evidence" value="ECO:0007669"/>
    <property type="project" value="TreeGrafter"/>
</dbReference>
<dbReference type="OrthoDB" id="7168509at2"/>
<dbReference type="Gene3D" id="3.90.226.10">
    <property type="entry name" value="2-enoyl-CoA Hydratase, Chain A, domain 1"/>
    <property type="match status" value="1"/>
</dbReference>
<dbReference type="CDD" id="cd07561">
    <property type="entry name" value="Peptidase_S41_CPP_like"/>
    <property type="match status" value="1"/>
</dbReference>
<comment type="caution">
    <text evidence="3">The sequence shown here is derived from an EMBL/GenBank/DDBJ whole genome shotgun (WGS) entry which is preliminary data.</text>
</comment>
<dbReference type="Pfam" id="PF03572">
    <property type="entry name" value="Peptidase_S41"/>
    <property type="match status" value="1"/>
</dbReference>
<dbReference type="Gene3D" id="2.30.42.10">
    <property type="match status" value="1"/>
</dbReference>
<dbReference type="InterPro" id="IPR005151">
    <property type="entry name" value="Tail-specific_protease"/>
</dbReference>
<keyword evidence="4" id="KW-1185">Reference proteome</keyword>
<reference evidence="3 4" key="1">
    <citation type="submission" date="2019-03" db="EMBL/GenBank/DDBJ databases">
        <title>San Antonio Military Medical Center submission to MRSN (WRAIR), pending publication.</title>
        <authorList>
            <person name="Blyth D.M."/>
            <person name="Mccarthy S.L."/>
            <person name="Schall S.E."/>
            <person name="Stam J.A."/>
            <person name="Ong A.C."/>
            <person name="Mcgann P.T."/>
        </authorList>
    </citation>
    <scope>NUCLEOTIDE SEQUENCE [LARGE SCALE GENOMIC DNA]</scope>
    <source>
        <strain evidence="3 4">MRSN571793</strain>
    </source>
</reference>
<keyword evidence="1" id="KW-0732">Signal</keyword>
<protein>
    <recommendedName>
        <fullName evidence="2">PDZ domain-containing protein</fullName>
    </recommendedName>
</protein>
<dbReference type="GO" id="GO:0030288">
    <property type="term" value="C:outer membrane-bounded periplasmic space"/>
    <property type="evidence" value="ECO:0007669"/>
    <property type="project" value="TreeGrafter"/>
</dbReference>
<dbReference type="InterPro" id="IPR041489">
    <property type="entry name" value="PDZ_6"/>
</dbReference>
<dbReference type="GO" id="GO:0006508">
    <property type="term" value="P:proteolysis"/>
    <property type="evidence" value="ECO:0007669"/>
    <property type="project" value="InterPro"/>
</dbReference>
<gene>
    <name evidence="3" type="ORF">E2605_17615</name>
</gene>
<sequence length="508" mass="57190">MRTKFFLFLFLAAFAPLFFACSDDDNNDDANVDNPGEQSDNAYVNNWTYEKMDEWYLWRDQMPQKTSLNFESNPETFFNSLLYSNEWPKNAGSYFSRIESSHDDLLKTASLESSTTTASIGFEYIATYTDNTYTDVAFIVTYVYPKTNAAEKGLKRGDIIFKVNNQTVTKTNYSTILSGSDSYTFYINNYADYKEFNLTITATLNYEENPIFTDSIYVKNGHTIGYLAYNSFTPKDLINREYDVQLLNILSDFKSKGVTDVVLDLRYNGGGYLSSAQALASALVPTLNTSNIMDIMNYNSVKQAELDKLSDTNATKISYMYDYFVDKIYSSSNKQLATVANLGSQLNSLYIIGTEQTASASELIINALKPYYSDASKTLKVVGETTVGKNVGSFAIYEDDDDRNTYVLWPISFKIYNKNKESDYSNGFTPDIVVDEFDYLTVKNVGWKELGDTDEALFSAAIADMTGVQAHSAVLRSSPALNLKVLGSSNDKKVLNKKLIHLKNIYSL</sequence>
<dbReference type="PROSITE" id="PS51257">
    <property type="entry name" value="PROKAR_LIPOPROTEIN"/>
    <property type="match status" value="1"/>
</dbReference>
<feature type="domain" description="PDZ" evidence="2">
    <location>
        <begin position="108"/>
        <end position="168"/>
    </location>
</feature>
<dbReference type="GO" id="GO:0007165">
    <property type="term" value="P:signal transduction"/>
    <property type="evidence" value="ECO:0007669"/>
    <property type="project" value="TreeGrafter"/>
</dbReference>